<dbReference type="EMBL" id="BIMN01000002">
    <property type="protein sequence ID" value="GCE63554.1"/>
    <property type="molecule type" value="Genomic_DNA"/>
</dbReference>
<gene>
    <name evidence="1" type="ORF">MHSWG343_05510</name>
</gene>
<sequence length="356" mass="40262">MLQNAFNFLGIPSVSIGAVGGGVKIYLESSYGKLNVKLSYFGTFKKAIEEKGYKVISSSTEDKDSKFSLIHELDPHLNTLSRKSNDLFNGSSGFNLEKKVIAQGKVTPEEGREIDFTITWTQDPKTSEINNHKKDCEQALAKPFDFKDQEELEKLIKWCTVVQSNGDLLKRNGFTLLNTENTNDDAIWRQVIAGGWFTKGTTGTDYKYWEKQSFFGEDDLKKLIGDSNSIKEIKEESDVTDSHIGVFKERCRAELNKSPEIKNFPLSKYFLSGATNPSSGLKVDSFFEAAYFCTKPMKAEEYVRNNLKSQVRESSKSKGLTCSLEYVEDYTWYTHQPAQGKGFWCGVQVLYKGRAQ</sequence>
<evidence type="ECO:0000313" key="1">
    <source>
        <dbReference type="EMBL" id="GCE63554.1"/>
    </source>
</evidence>
<evidence type="ECO:0000313" key="2">
    <source>
        <dbReference type="Proteomes" id="UP000324831"/>
    </source>
</evidence>
<name>A0A478FRB2_9MOLU</name>
<comment type="caution">
    <text evidence="1">The sequence shown here is derived from an EMBL/GenBank/DDBJ whole genome shotgun (WGS) entry which is preliminary data.</text>
</comment>
<protein>
    <submittedName>
        <fullName evidence="1">Uncharacterized protein</fullName>
    </submittedName>
</protein>
<dbReference type="Proteomes" id="UP000324831">
    <property type="component" value="Unassembled WGS sequence"/>
</dbReference>
<organism evidence="1 2">
    <name type="scientific">Candidatus Mycoplasma haematohominis</name>
    <dbReference type="NCBI Taxonomy" id="1494318"/>
    <lineage>
        <taxon>Bacteria</taxon>
        <taxon>Bacillati</taxon>
        <taxon>Mycoplasmatota</taxon>
        <taxon>Mollicutes</taxon>
        <taxon>Mycoplasmataceae</taxon>
        <taxon>Mycoplasma</taxon>
    </lineage>
</organism>
<dbReference type="AlphaFoldDB" id="A0A478FRB2"/>
<reference evidence="1 2" key="1">
    <citation type="submission" date="2019-01" db="EMBL/GenBank/DDBJ databases">
        <title>Draft genome sequences of Candidatus Mycoplasma haemohominis SWG34-3 identified from a patient with pyrexia, anemia and liver dysfunction.</title>
        <authorList>
            <person name="Sekizuka T."/>
            <person name="Hattori N."/>
            <person name="Katano H."/>
            <person name="Takuma T."/>
            <person name="Ito T."/>
            <person name="Arai N."/>
            <person name="Yanai R."/>
            <person name="Ishii S."/>
            <person name="Miura Y."/>
            <person name="Tokunaga T."/>
            <person name="Watanabe H."/>
            <person name="Nomura N."/>
            <person name="Eguchi J."/>
            <person name="Arai T."/>
            <person name="Hasegawa H."/>
            <person name="Nakamaki T."/>
            <person name="Wakita T."/>
            <person name="Niki Y."/>
            <person name="Kuroda M."/>
        </authorList>
    </citation>
    <scope>NUCLEOTIDE SEQUENCE [LARGE SCALE GENOMIC DNA]</scope>
    <source>
        <strain evidence="1">SWG34-3</strain>
    </source>
</reference>
<accession>A0A478FRB2</accession>
<proteinExistence type="predicted"/>